<keyword evidence="4 7" id="KW-0863">Zinc-finger</keyword>
<feature type="region of interest" description="Disordered" evidence="8">
    <location>
        <begin position="11"/>
        <end position="38"/>
    </location>
</feature>
<evidence type="ECO:0000256" key="3">
    <source>
        <dbReference type="ARBA" id="ARBA00022723"/>
    </source>
</evidence>
<dbReference type="GO" id="GO:0008270">
    <property type="term" value="F:zinc ion binding"/>
    <property type="evidence" value="ECO:0007669"/>
    <property type="project" value="UniProtKB-KW"/>
</dbReference>
<accession>A0A2S4L3Z6</accession>
<feature type="compositionally biased region" description="Polar residues" evidence="8">
    <location>
        <begin position="11"/>
        <end position="24"/>
    </location>
</feature>
<keyword evidence="11" id="KW-1185">Reference proteome</keyword>
<dbReference type="STRING" id="94208.A0A2S4L3Z6"/>
<dbReference type="PANTHER" id="PTHR13063">
    <property type="entry name" value="ENOS INTERACTING PROTEIN"/>
    <property type="match status" value="1"/>
</dbReference>
<dbReference type="GO" id="GO:0061630">
    <property type="term" value="F:ubiquitin protein ligase activity"/>
    <property type="evidence" value="ECO:0007669"/>
    <property type="project" value="InterPro"/>
</dbReference>
<feature type="non-terminal residue" evidence="10">
    <location>
        <position position="1"/>
    </location>
</feature>
<dbReference type="InterPro" id="IPR027370">
    <property type="entry name" value="Znf-RING_euk"/>
</dbReference>
<keyword evidence="3" id="KW-0479">Metal-binding</keyword>
<dbReference type="Proteomes" id="UP000237481">
    <property type="component" value="Unassembled WGS sequence"/>
</dbReference>
<dbReference type="EMBL" id="PKSG01000274">
    <property type="protein sequence ID" value="POR37164.1"/>
    <property type="molecule type" value="Genomic_DNA"/>
</dbReference>
<comment type="subcellular location">
    <subcellularLocation>
        <location evidence="1">Nucleus</location>
    </subcellularLocation>
</comment>
<dbReference type="SUPFAM" id="SSF57850">
    <property type="entry name" value="RING/U-box"/>
    <property type="match status" value="2"/>
</dbReference>
<comment type="caution">
    <text evidence="10">The sequence shown here is derived from an EMBL/GenBank/DDBJ whole genome shotgun (WGS) entry which is preliminary data.</text>
</comment>
<evidence type="ECO:0000256" key="7">
    <source>
        <dbReference type="PROSITE-ProRule" id="PRU00175"/>
    </source>
</evidence>
<proteinExistence type="inferred from homology"/>
<comment type="similarity">
    <text evidence="2">Belongs to the NOSIP family.</text>
</comment>
<dbReference type="InterPro" id="IPR016818">
    <property type="entry name" value="NOSIP"/>
</dbReference>
<dbReference type="Pfam" id="PF15906">
    <property type="entry name" value="zf-NOSIP"/>
    <property type="match status" value="1"/>
</dbReference>
<dbReference type="PANTHER" id="PTHR13063:SF10">
    <property type="entry name" value="NITRIC OXIDE SYNTHASE-INTERACTING PROTEIN"/>
    <property type="match status" value="1"/>
</dbReference>
<dbReference type="Pfam" id="PF13445">
    <property type="entry name" value="zf-RING_UBOX"/>
    <property type="match status" value="1"/>
</dbReference>
<organism evidence="10 11">
    <name type="scientific">Tolypocladium paradoxum</name>
    <dbReference type="NCBI Taxonomy" id="94208"/>
    <lineage>
        <taxon>Eukaryota</taxon>
        <taxon>Fungi</taxon>
        <taxon>Dikarya</taxon>
        <taxon>Ascomycota</taxon>
        <taxon>Pezizomycotina</taxon>
        <taxon>Sordariomycetes</taxon>
        <taxon>Hypocreomycetidae</taxon>
        <taxon>Hypocreales</taxon>
        <taxon>Ophiocordycipitaceae</taxon>
        <taxon>Tolypocladium</taxon>
    </lineage>
</organism>
<dbReference type="GO" id="GO:0005634">
    <property type="term" value="C:nucleus"/>
    <property type="evidence" value="ECO:0007669"/>
    <property type="project" value="UniProtKB-SubCell"/>
</dbReference>
<keyword evidence="6" id="KW-0539">Nucleus</keyword>
<feature type="domain" description="RING-type" evidence="9">
    <location>
        <begin position="305"/>
        <end position="358"/>
    </location>
</feature>
<evidence type="ECO:0000256" key="1">
    <source>
        <dbReference type="ARBA" id="ARBA00004123"/>
    </source>
</evidence>
<evidence type="ECO:0000256" key="5">
    <source>
        <dbReference type="ARBA" id="ARBA00022833"/>
    </source>
</evidence>
<evidence type="ECO:0000313" key="11">
    <source>
        <dbReference type="Proteomes" id="UP000237481"/>
    </source>
</evidence>
<evidence type="ECO:0000256" key="8">
    <source>
        <dbReference type="SAM" id="MobiDB-lite"/>
    </source>
</evidence>
<evidence type="ECO:0000256" key="6">
    <source>
        <dbReference type="ARBA" id="ARBA00023242"/>
    </source>
</evidence>
<dbReference type="InterPro" id="IPR001841">
    <property type="entry name" value="Znf_RING"/>
</dbReference>
<evidence type="ECO:0000313" key="10">
    <source>
        <dbReference type="EMBL" id="POR37164.1"/>
    </source>
</evidence>
<dbReference type="PROSITE" id="PS00518">
    <property type="entry name" value="ZF_RING_1"/>
    <property type="match status" value="1"/>
</dbReference>
<name>A0A2S4L3Z6_9HYPO</name>
<dbReference type="PROSITE" id="PS50089">
    <property type="entry name" value="ZF_RING_2"/>
    <property type="match status" value="1"/>
</dbReference>
<evidence type="ECO:0000259" key="9">
    <source>
        <dbReference type="PROSITE" id="PS50089"/>
    </source>
</evidence>
<dbReference type="InterPro" id="IPR017907">
    <property type="entry name" value="Znf_RING_CS"/>
</dbReference>
<protein>
    <submittedName>
        <fullName evidence="10">Nitric oxide synthase-interacting protein</fullName>
    </submittedName>
</protein>
<keyword evidence="5" id="KW-0862">Zinc</keyword>
<dbReference type="AlphaFoldDB" id="A0A2S4L3Z6"/>
<sequence>CHDLKAELSRSTQVFTSSSAGESATTPPTPPHRPPVLRRGRVSTLVFFRGPLVGSDKMSHSKRNTSRAVFTSHERALAKSNWATNSARLNRDSFLPFGSCGLCLGIAREPVSCPHGDIFCRECALENLVTQKRELKRAEKGRRDAELEAERTRSIEDEEDRERAIRDFEMTQVGLSANERKTVASITAARDEASDAVLIHAGSKRKFALDEDELRRIATEDKVKARKAIEDEKAAKPTLPSFWTPSLTPDVHDSKLPAANKKNKVMPMCPSSAGDSPHPLSMQKLVTIHFNEEAQPTSQDKRRTCPSCLKTLSNSSNPVMTEQCGHVLCMSCVKKFLIPPSKSSTAEAEAPMMCYVCDTPVESKSSKKATGSNSSLPPGLVTLRSEGTGFSARGSSTVEKSGVAFQC</sequence>
<dbReference type="InterPro" id="IPR031790">
    <property type="entry name" value="Znf-NOSIP"/>
</dbReference>
<dbReference type="InterPro" id="IPR013083">
    <property type="entry name" value="Znf_RING/FYVE/PHD"/>
</dbReference>
<feature type="region of interest" description="Disordered" evidence="8">
    <location>
        <begin position="136"/>
        <end position="155"/>
    </location>
</feature>
<feature type="region of interest" description="Disordered" evidence="8">
    <location>
        <begin position="387"/>
        <end position="407"/>
    </location>
</feature>
<reference evidence="10 11" key="1">
    <citation type="submission" date="2018-01" db="EMBL/GenBank/DDBJ databases">
        <title>Harnessing the power of phylogenomics to disentangle the directionality and signatures of interkingdom host jumping in the parasitic fungal genus Tolypocladium.</title>
        <authorList>
            <person name="Quandt C.A."/>
            <person name="Patterson W."/>
            <person name="Spatafora J.W."/>
        </authorList>
    </citation>
    <scope>NUCLEOTIDE SEQUENCE [LARGE SCALE GENOMIC DNA]</scope>
    <source>
        <strain evidence="10 11">NRBC 100945</strain>
    </source>
</reference>
<gene>
    <name evidence="10" type="ORF">TPAR_02620</name>
</gene>
<dbReference type="Gene3D" id="3.30.40.10">
    <property type="entry name" value="Zinc/RING finger domain, C3HC4 (zinc finger)"/>
    <property type="match status" value="2"/>
</dbReference>
<evidence type="ECO:0000256" key="4">
    <source>
        <dbReference type="ARBA" id="ARBA00022771"/>
    </source>
</evidence>
<dbReference type="OrthoDB" id="116827at2759"/>
<evidence type="ECO:0000256" key="2">
    <source>
        <dbReference type="ARBA" id="ARBA00008126"/>
    </source>
</evidence>
<dbReference type="SMART" id="SM00184">
    <property type="entry name" value="RING"/>
    <property type="match status" value="1"/>
</dbReference>